<dbReference type="RefSeq" id="WP_274046269.1">
    <property type="nucleotide sequence ID" value="NZ_JANCPR020000068.1"/>
</dbReference>
<dbReference type="Gene3D" id="3.40.50.880">
    <property type="match status" value="1"/>
</dbReference>
<dbReference type="Pfam" id="PF12833">
    <property type="entry name" value="HTH_18"/>
    <property type="match status" value="1"/>
</dbReference>
<feature type="domain" description="HTH araC/xylS-type" evidence="5">
    <location>
        <begin position="238"/>
        <end position="336"/>
    </location>
</feature>
<evidence type="ECO:0000313" key="7">
    <source>
        <dbReference type="Proteomes" id="UP001214441"/>
    </source>
</evidence>
<dbReference type="Proteomes" id="UP001214441">
    <property type="component" value="Unassembled WGS sequence"/>
</dbReference>
<reference evidence="6 7" key="1">
    <citation type="submission" date="2023-05" db="EMBL/GenBank/DDBJ databases">
        <title>Streptantibioticus silvisoli sp. nov., acidotolerant actinomycetes 1 from pine litter.</title>
        <authorList>
            <person name="Swiecimska M."/>
            <person name="Golinska P."/>
            <person name="Sangal V."/>
            <person name="Wachnowicz B."/>
            <person name="Goodfellow M."/>
        </authorList>
    </citation>
    <scope>NUCLEOTIDE SEQUENCE [LARGE SCALE GENOMIC DNA]</scope>
    <source>
        <strain evidence="6 7">DSM 42109</strain>
    </source>
</reference>
<dbReference type="InterPro" id="IPR018060">
    <property type="entry name" value="HTH_AraC"/>
</dbReference>
<dbReference type="SUPFAM" id="SSF52317">
    <property type="entry name" value="Class I glutamine amidotransferase-like"/>
    <property type="match status" value="1"/>
</dbReference>
<protein>
    <submittedName>
        <fullName evidence="6">Helix-turn-helix domain-containing protein</fullName>
    </submittedName>
</protein>
<dbReference type="CDD" id="cd03137">
    <property type="entry name" value="GATase1_AraC_1"/>
    <property type="match status" value="1"/>
</dbReference>
<organism evidence="6 7">
    <name type="scientific">Streptomyces iconiensis</name>
    <dbReference type="NCBI Taxonomy" id="1384038"/>
    <lineage>
        <taxon>Bacteria</taxon>
        <taxon>Bacillati</taxon>
        <taxon>Actinomycetota</taxon>
        <taxon>Actinomycetes</taxon>
        <taxon>Kitasatosporales</taxon>
        <taxon>Streptomycetaceae</taxon>
        <taxon>Streptomyces</taxon>
    </lineage>
</organism>
<dbReference type="InterPro" id="IPR002818">
    <property type="entry name" value="DJ-1/PfpI"/>
</dbReference>
<evidence type="ECO:0000256" key="1">
    <source>
        <dbReference type="ARBA" id="ARBA00023015"/>
    </source>
</evidence>
<evidence type="ECO:0000256" key="2">
    <source>
        <dbReference type="ARBA" id="ARBA00023125"/>
    </source>
</evidence>
<evidence type="ECO:0000256" key="4">
    <source>
        <dbReference type="SAM" id="MobiDB-lite"/>
    </source>
</evidence>
<dbReference type="InterPro" id="IPR018062">
    <property type="entry name" value="HTH_AraC-typ_CS"/>
</dbReference>
<dbReference type="PROSITE" id="PS01124">
    <property type="entry name" value="HTH_ARAC_FAMILY_2"/>
    <property type="match status" value="1"/>
</dbReference>
<dbReference type="Pfam" id="PF01965">
    <property type="entry name" value="DJ-1_PfpI"/>
    <property type="match status" value="1"/>
</dbReference>
<accession>A0ABT7AA17</accession>
<keyword evidence="7" id="KW-1185">Reference proteome</keyword>
<dbReference type="SUPFAM" id="SSF46689">
    <property type="entry name" value="Homeodomain-like"/>
    <property type="match status" value="2"/>
</dbReference>
<dbReference type="Gene3D" id="1.10.10.60">
    <property type="entry name" value="Homeodomain-like"/>
    <property type="match status" value="1"/>
</dbReference>
<comment type="caution">
    <text evidence="6">The sequence shown here is derived from an EMBL/GenBank/DDBJ whole genome shotgun (WGS) entry which is preliminary data.</text>
</comment>
<gene>
    <name evidence="6" type="ORF">NMN56_039245</name>
</gene>
<keyword evidence="3" id="KW-0804">Transcription</keyword>
<evidence type="ECO:0000256" key="3">
    <source>
        <dbReference type="ARBA" id="ARBA00023163"/>
    </source>
</evidence>
<dbReference type="PANTHER" id="PTHR43130:SF3">
    <property type="entry name" value="HTH-TYPE TRANSCRIPTIONAL REGULATOR RV1931C"/>
    <property type="match status" value="1"/>
</dbReference>
<dbReference type="InterPro" id="IPR052158">
    <property type="entry name" value="INH-QAR"/>
</dbReference>
<dbReference type="PROSITE" id="PS00041">
    <property type="entry name" value="HTH_ARAC_FAMILY_1"/>
    <property type="match status" value="1"/>
</dbReference>
<feature type="region of interest" description="Disordered" evidence="4">
    <location>
        <begin position="1"/>
        <end position="28"/>
    </location>
</feature>
<name>A0ABT7AA17_9ACTN</name>
<keyword evidence="1" id="KW-0805">Transcription regulation</keyword>
<dbReference type="InterPro" id="IPR029062">
    <property type="entry name" value="Class_I_gatase-like"/>
</dbReference>
<sequence length="342" mass="36591">MNTKEHGESARGAPSAREGESGTSGTSGAQPVRVAVVVLEETSLFELGVPGMVFGPPGYALTLCADSRRVQRAAGGLRLQAERGLDALEEADLVIVPACVMGAYEPTVEVLAALRAAHARGTRIASLCSGAFVLAAAGLLDGRTVATHWMYAEELRRRHPRVRVDEQSLYVDDGDVLTSAGTAAAIDLCLHIVRTDHGTAAAAEVGRRMVVAPHREGDQAQYVPAPPARHTRSPEGLAPVLDWALARLHEPLGVGELASRAGMSTRTFGRYFLREVGTTPLRWLNQQRLARARELLETTDLPVDSVAARSGLGTGDGLRQHFRRGLGTTPAAYRRTFRQRGA</sequence>
<proteinExistence type="predicted"/>
<evidence type="ECO:0000259" key="5">
    <source>
        <dbReference type="PROSITE" id="PS01124"/>
    </source>
</evidence>
<dbReference type="EMBL" id="JANCPR020000068">
    <property type="protein sequence ID" value="MDJ1137892.1"/>
    <property type="molecule type" value="Genomic_DNA"/>
</dbReference>
<keyword evidence="2" id="KW-0238">DNA-binding</keyword>
<dbReference type="PANTHER" id="PTHR43130">
    <property type="entry name" value="ARAC-FAMILY TRANSCRIPTIONAL REGULATOR"/>
    <property type="match status" value="1"/>
</dbReference>
<dbReference type="SMART" id="SM00342">
    <property type="entry name" value="HTH_ARAC"/>
    <property type="match status" value="1"/>
</dbReference>
<dbReference type="InterPro" id="IPR009057">
    <property type="entry name" value="Homeodomain-like_sf"/>
</dbReference>
<evidence type="ECO:0000313" key="6">
    <source>
        <dbReference type="EMBL" id="MDJ1137892.1"/>
    </source>
</evidence>